<accession>A0A2C6KNQ3</accession>
<evidence type="ECO:0000313" key="2">
    <source>
        <dbReference type="Proteomes" id="UP000221165"/>
    </source>
</evidence>
<protein>
    <submittedName>
        <fullName evidence="1">Uncharacterized protein</fullName>
    </submittedName>
</protein>
<name>A0A2C6KNQ3_9APIC</name>
<dbReference type="RefSeq" id="XP_067919814.1">
    <property type="nucleotide sequence ID" value="XM_068068212.1"/>
</dbReference>
<feature type="non-terminal residue" evidence="1">
    <location>
        <position position="41"/>
    </location>
</feature>
<comment type="caution">
    <text evidence="1">The sequence shown here is derived from an EMBL/GenBank/DDBJ whole genome shotgun (WGS) entry which is preliminary data.</text>
</comment>
<dbReference type="GeneID" id="94431423"/>
<dbReference type="Proteomes" id="UP000221165">
    <property type="component" value="Unassembled WGS sequence"/>
</dbReference>
<organism evidence="1 2">
    <name type="scientific">Cystoisospora suis</name>
    <dbReference type="NCBI Taxonomy" id="483139"/>
    <lineage>
        <taxon>Eukaryota</taxon>
        <taxon>Sar</taxon>
        <taxon>Alveolata</taxon>
        <taxon>Apicomplexa</taxon>
        <taxon>Conoidasida</taxon>
        <taxon>Coccidia</taxon>
        <taxon>Eucoccidiorida</taxon>
        <taxon>Eimeriorina</taxon>
        <taxon>Sarcocystidae</taxon>
        <taxon>Cystoisospora</taxon>
    </lineage>
</organism>
<proteinExistence type="predicted"/>
<dbReference type="VEuPathDB" id="ToxoDB:CSUI_008073"/>
<dbReference type="EMBL" id="MIGC01004408">
    <property type="protein sequence ID" value="PHJ18104.1"/>
    <property type="molecule type" value="Genomic_DNA"/>
</dbReference>
<evidence type="ECO:0000313" key="1">
    <source>
        <dbReference type="EMBL" id="PHJ18104.1"/>
    </source>
</evidence>
<dbReference type="AlphaFoldDB" id="A0A2C6KNQ3"/>
<gene>
    <name evidence="1" type="ORF">CSUI_008073</name>
</gene>
<feature type="non-terminal residue" evidence="1">
    <location>
        <position position="1"/>
    </location>
</feature>
<keyword evidence="2" id="KW-1185">Reference proteome</keyword>
<sequence>KLGRARAQVAKTVNAQTTQRIIGSELRTELQGARSDARTPG</sequence>
<reference evidence="1 2" key="1">
    <citation type="journal article" date="2017" name="Int. J. Parasitol.">
        <title>The genome of the protozoan parasite Cystoisospora suis and a reverse vaccinology approach to identify vaccine candidates.</title>
        <authorList>
            <person name="Palmieri N."/>
            <person name="Shrestha A."/>
            <person name="Ruttkowski B."/>
            <person name="Beck T."/>
            <person name="Vogl C."/>
            <person name="Tomley F."/>
            <person name="Blake D.P."/>
            <person name="Joachim A."/>
        </authorList>
    </citation>
    <scope>NUCLEOTIDE SEQUENCE [LARGE SCALE GENOMIC DNA]</scope>
    <source>
        <strain evidence="1 2">Wien I</strain>
    </source>
</reference>